<dbReference type="Proteomes" id="UP000824998">
    <property type="component" value="Unassembled WGS sequence"/>
</dbReference>
<dbReference type="PANTHER" id="PTHR24321:SF12">
    <property type="entry name" value="SHORT-CHAIN DEHYDROGENASE_REDUCTASE FAMILY, PUTATIVE (AFU_ORTHOLOGUE AFUA_5G14340)-RELATED"/>
    <property type="match status" value="1"/>
</dbReference>
<dbReference type="EMBL" id="MU251460">
    <property type="protein sequence ID" value="KAG9234536.1"/>
    <property type="molecule type" value="Genomic_DNA"/>
</dbReference>
<comment type="caution">
    <text evidence="4">The sequence shown here is derived from an EMBL/GenBank/DDBJ whole genome shotgun (WGS) entry which is preliminary data.</text>
</comment>
<reference evidence="4" key="1">
    <citation type="journal article" date="2021" name="IMA Fungus">
        <title>Genomic characterization of three marine fungi, including Emericellopsis atlantica sp. nov. with signatures of a generalist lifestyle and marine biomass degradation.</title>
        <authorList>
            <person name="Hagestad O.C."/>
            <person name="Hou L."/>
            <person name="Andersen J.H."/>
            <person name="Hansen E.H."/>
            <person name="Altermark B."/>
            <person name="Li C."/>
            <person name="Kuhnert E."/>
            <person name="Cox R.J."/>
            <person name="Crous P.W."/>
            <person name="Spatafora J.W."/>
            <person name="Lail K."/>
            <person name="Amirebrahimi M."/>
            <person name="Lipzen A."/>
            <person name="Pangilinan J."/>
            <person name="Andreopoulos W."/>
            <person name="Hayes R.D."/>
            <person name="Ng V."/>
            <person name="Grigoriev I.V."/>
            <person name="Jackson S.A."/>
            <person name="Sutton T.D.S."/>
            <person name="Dobson A.D.W."/>
            <person name="Rama T."/>
        </authorList>
    </citation>
    <scope>NUCLEOTIDE SEQUENCE</scope>
    <source>
        <strain evidence="4">TRa018bII</strain>
    </source>
</reference>
<dbReference type="CDD" id="cd05233">
    <property type="entry name" value="SDR_c"/>
    <property type="match status" value="1"/>
</dbReference>
<keyword evidence="3" id="KW-0560">Oxidoreductase</keyword>
<dbReference type="InterPro" id="IPR036291">
    <property type="entry name" value="NAD(P)-bd_dom_sf"/>
</dbReference>
<keyword evidence="5" id="KW-1185">Reference proteome</keyword>
<evidence type="ECO:0000313" key="5">
    <source>
        <dbReference type="Proteomes" id="UP000824998"/>
    </source>
</evidence>
<accession>A0A9P7YJB7</accession>
<protein>
    <submittedName>
        <fullName evidence="4">Oxidoreductase</fullName>
    </submittedName>
</protein>
<dbReference type="GO" id="GO:0016491">
    <property type="term" value="F:oxidoreductase activity"/>
    <property type="evidence" value="ECO:0007669"/>
    <property type="project" value="UniProtKB-KW"/>
</dbReference>
<evidence type="ECO:0000256" key="3">
    <source>
        <dbReference type="ARBA" id="ARBA00023002"/>
    </source>
</evidence>
<dbReference type="Gene3D" id="3.40.50.720">
    <property type="entry name" value="NAD(P)-binding Rossmann-like Domain"/>
    <property type="match status" value="1"/>
</dbReference>
<evidence type="ECO:0000313" key="4">
    <source>
        <dbReference type="EMBL" id="KAG9234536.1"/>
    </source>
</evidence>
<dbReference type="PRINTS" id="PR00081">
    <property type="entry name" value="GDHRDH"/>
</dbReference>
<gene>
    <name evidence="4" type="ORF">BJ875DRAFT_495766</name>
</gene>
<dbReference type="Pfam" id="PF13561">
    <property type="entry name" value="adh_short_C2"/>
    <property type="match status" value="1"/>
</dbReference>
<dbReference type="GO" id="GO:0009688">
    <property type="term" value="P:abscisic acid biosynthetic process"/>
    <property type="evidence" value="ECO:0007669"/>
    <property type="project" value="UniProtKB-ARBA"/>
</dbReference>
<comment type="similarity">
    <text evidence="1">Belongs to the short-chain dehydrogenases/reductases (SDR) family.</text>
</comment>
<dbReference type="FunFam" id="3.40.50.720:FF:000084">
    <property type="entry name" value="Short-chain dehydrogenase reductase"/>
    <property type="match status" value="1"/>
</dbReference>
<evidence type="ECO:0000256" key="1">
    <source>
        <dbReference type="ARBA" id="ARBA00006484"/>
    </source>
</evidence>
<name>A0A9P7YJB7_9HELO</name>
<dbReference type="OrthoDB" id="5840532at2759"/>
<dbReference type="PANTHER" id="PTHR24321">
    <property type="entry name" value="DEHYDROGENASES, SHORT CHAIN"/>
    <property type="match status" value="1"/>
</dbReference>
<sequence>MAAQLLKGTAYITGAASGIGKATAYSLARHGIQNLTITDISPSSLSSTASELQSAFPHLSIHSVVVDVGDAKAVDDSVSQTVDKFGRIDVGVNVAGIGGVGLATHELEEKDWGKVVDINLNGVWRAMRAQVRVMLEQENLGVRTGRGAIINVASMYGIVGCPKSVKASPYAASKHAVIGLTKSDALQYASQGIRINAISPGYVRTPLVLEALAKGYMDNEVEKTPMGRMAEAEEIGDSIVYLASPLASFMCGGVLVVDGGYTAN</sequence>
<dbReference type="SUPFAM" id="SSF51735">
    <property type="entry name" value="NAD(P)-binding Rossmann-fold domains"/>
    <property type="match status" value="1"/>
</dbReference>
<keyword evidence="2" id="KW-0521">NADP</keyword>
<dbReference type="PRINTS" id="PR00080">
    <property type="entry name" value="SDRFAMILY"/>
</dbReference>
<evidence type="ECO:0000256" key="2">
    <source>
        <dbReference type="ARBA" id="ARBA00022857"/>
    </source>
</evidence>
<dbReference type="AlphaFoldDB" id="A0A9P7YJB7"/>
<organism evidence="4 5">
    <name type="scientific">Amylocarpus encephaloides</name>
    <dbReference type="NCBI Taxonomy" id="45428"/>
    <lineage>
        <taxon>Eukaryota</taxon>
        <taxon>Fungi</taxon>
        <taxon>Dikarya</taxon>
        <taxon>Ascomycota</taxon>
        <taxon>Pezizomycotina</taxon>
        <taxon>Leotiomycetes</taxon>
        <taxon>Helotiales</taxon>
        <taxon>Helotiales incertae sedis</taxon>
        <taxon>Amylocarpus</taxon>
    </lineage>
</organism>
<dbReference type="InterPro" id="IPR002347">
    <property type="entry name" value="SDR_fam"/>
</dbReference>
<proteinExistence type="inferred from homology"/>